<reference evidence="2" key="1">
    <citation type="submission" date="2019-08" db="EMBL/GenBank/DDBJ databases">
        <title>The genome of the North American firefly Photinus pyralis.</title>
        <authorList>
            <consortium name="Photinus pyralis genome working group"/>
            <person name="Fallon T.R."/>
            <person name="Sander Lower S.E."/>
            <person name="Weng J.-K."/>
        </authorList>
    </citation>
    <scope>NUCLEOTIDE SEQUENCE</scope>
    <source>
        <strain evidence="2">TRF0915ILg1</strain>
        <tissue evidence="2">Whole body</tissue>
    </source>
</reference>
<evidence type="ECO:0000313" key="3">
    <source>
        <dbReference type="Proteomes" id="UP000801492"/>
    </source>
</evidence>
<gene>
    <name evidence="2" type="ORF">ILUMI_07476</name>
</gene>
<keyword evidence="3" id="KW-1185">Reference proteome</keyword>
<sequence length="387" mass="43565">MAGRDFMWLFMHRNRLSLRTPQKTSIARTMGFNRTLLGQYFNNLEDVLSKYQFTPVQVCYIDETGIQTVPINFQSTLHRLEKKVVKPVSAEQGQTVTIACAVGATGHQIPPYFIFAKKEINLLLILLILDNYSFHTNVELINYARSCHIQMLSLPPHSNQKIQPLDRIFSKPFKTFYYETTDDWTACHPGHTLSIYHFAEIAAKAFQETATVEKVVEGFLTDQDLEQNHDPANVIDAVAEIYQSEKEPQGGAVTKETKGTILVKSGMDMSSTSSLSSLSGTTSHTSPCDIISLPKLKVRRKRSGKESKVSFTNINPKQRKVGTAERENGQDLFQCAKPIVGKRKLPREGNFNSSESDCDSLMSIYNTSSEFSLISSKDEDCLRRSQT</sequence>
<feature type="domain" description="DDE-1" evidence="1">
    <location>
        <begin position="125"/>
        <end position="181"/>
    </location>
</feature>
<dbReference type="Proteomes" id="UP000801492">
    <property type="component" value="Unassembled WGS sequence"/>
</dbReference>
<accession>A0A8K0D889</accession>
<comment type="caution">
    <text evidence="2">The sequence shown here is derived from an EMBL/GenBank/DDBJ whole genome shotgun (WGS) entry which is preliminary data.</text>
</comment>
<dbReference type="Pfam" id="PF03184">
    <property type="entry name" value="DDE_1"/>
    <property type="match status" value="1"/>
</dbReference>
<protein>
    <recommendedName>
        <fullName evidence="1">DDE-1 domain-containing protein</fullName>
    </recommendedName>
</protein>
<evidence type="ECO:0000313" key="2">
    <source>
        <dbReference type="EMBL" id="KAF2898701.1"/>
    </source>
</evidence>
<evidence type="ECO:0000259" key="1">
    <source>
        <dbReference type="Pfam" id="PF03184"/>
    </source>
</evidence>
<dbReference type="InterPro" id="IPR004875">
    <property type="entry name" value="DDE_SF_endonuclease_dom"/>
</dbReference>
<proteinExistence type="predicted"/>
<dbReference type="AlphaFoldDB" id="A0A8K0D889"/>
<dbReference type="GO" id="GO:0003676">
    <property type="term" value="F:nucleic acid binding"/>
    <property type="evidence" value="ECO:0007669"/>
    <property type="project" value="InterPro"/>
</dbReference>
<name>A0A8K0D889_IGNLU</name>
<organism evidence="2 3">
    <name type="scientific">Ignelater luminosus</name>
    <name type="common">Cucubano</name>
    <name type="synonym">Pyrophorus luminosus</name>
    <dbReference type="NCBI Taxonomy" id="2038154"/>
    <lineage>
        <taxon>Eukaryota</taxon>
        <taxon>Metazoa</taxon>
        <taxon>Ecdysozoa</taxon>
        <taxon>Arthropoda</taxon>
        <taxon>Hexapoda</taxon>
        <taxon>Insecta</taxon>
        <taxon>Pterygota</taxon>
        <taxon>Neoptera</taxon>
        <taxon>Endopterygota</taxon>
        <taxon>Coleoptera</taxon>
        <taxon>Polyphaga</taxon>
        <taxon>Elateriformia</taxon>
        <taxon>Elateroidea</taxon>
        <taxon>Elateridae</taxon>
        <taxon>Agrypninae</taxon>
        <taxon>Pyrophorini</taxon>
        <taxon>Ignelater</taxon>
    </lineage>
</organism>
<dbReference type="EMBL" id="VTPC01003344">
    <property type="protein sequence ID" value="KAF2898701.1"/>
    <property type="molecule type" value="Genomic_DNA"/>
</dbReference>
<dbReference type="OrthoDB" id="6777587at2759"/>